<evidence type="ECO:0000313" key="2">
    <source>
        <dbReference type="EMBL" id="CAD8306111.1"/>
    </source>
</evidence>
<dbReference type="AlphaFoldDB" id="A0A7R9VUH8"/>
<feature type="compositionally biased region" description="Low complexity" evidence="1">
    <location>
        <begin position="161"/>
        <end position="170"/>
    </location>
</feature>
<proteinExistence type="predicted"/>
<feature type="region of interest" description="Disordered" evidence="1">
    <location>
        <begin position="72"/>
        <end position="102"/>
    </location>
</feature>
<protein>
    <submittedName>
        <fullName evidence="2">Uncharacterized protein</fullName>
    </submittedName>
</protein>
<reference evidence="2" key="1">
    <citation type="submission" date="2021-01" db="EMBL/GenBank/DDBJ databases">
        <authorList>
            <person name="Corre E."/>
            <person name="Pelletier E."/>
            <person name="Niang G."/>
            <person name="Scheremetjew M."/>
            <person name="Finn R."/>
            <person name="Kale V."/>
            <person name="Holt S."/>
            <person name="Cochrane G."/>
            <person name="Meng A."/>
            <person name="Brown T."/>
            <person name="Cohen L."/>
        </authorList>
    </citation>
    <scope>NUCLEOTIDE SEQUENCE</scope>
    <source>
        <strain evidence="2">CCMP219</strain>
    </source>
</reference>
<sequence length="200" mass="20021">MGHGSNTPPIFAQVYGGPGAPMMAQRMLRHSAPSGLAGMQTGIERSQSETGAATHMWQPPLRPLVEVEEELSGSWAAPESAVSPSRTPPGGGGGHGSAGGGAALFGGIRGPRGAQTFGAADAAMRGAHMTVGLGIGGPSGLVPPRSGGGAQVTTGSMDWEPPQQQQPRAGAGPGAGAEQLQAWGLDDDELRNLARDFGPS</sequence>
<name>A0A7R9VUH8_9CHLO</name>
<feature type="region of interest" description="Disordered" evidence="1">
    <location>
        <begin position="139"/>
        <end position="200"/>
    </location>
</feature>
<dbReference type="EMBL" id="HBEC01039629">
    <property type="protein sequence ID" value="CAD8306111.1"/>
    <property type="molecule type" value="Transcribed_RNA"/>
</dbReference>
<organism evidence="2">
    <name type="scientific">Chlamydomonas euryale</name>
    <dbReference type="NCBI Taxonomy" id="1486919"/>
    <lineage>
        <taxon>Eukaryota</taxon>
        <taxon>Viridiplantae</taxon>
        <taxon>Chlorophyta</taxon>
        <taxon>core chlorophytes</taxon>
        <taxon>Chlorophyceae</taxon>
        <taxon>CS clade</taxon>
        <taxon>Chlamydomonadales</taxon>
        <taxon>Chlamydomonadaceae</taxon>
        <taxon>Chlamydomonas</taxon>
    </lineage>
</organism>
<feature type="compositionally biased region" description="Gly residues" evidence="1">
    <location>
        <begin position="89"/>
        <end position="102"/>
    </location>
</feature>
<gene>
    <name evidence="2" type="ORF">CEUR00632_LOCUS18429</name>
</gene>
<evidence type="ECO:0000256" key="1">
    <source>
        <dbReference type="SAM" id="MobiDB-lite"/>
    </source>
</evidence>
<accession>A0A7R9VUH8</accession>